<sequence>MIYSIAMPLDREVYDFPTAIPLKVIGRNEDEFEQFVMGLFYKHVHVEDIHRVSQRLSRGDRYLSLTVTFTAHSREHLDAVYAELQSHQRVLFVI</sequence>
<comment type="caution">
    <text evidence="2">The sequence shown here is derived from an EMBL/GenBank/DDBJ whole genome shotgun (WGS) entry which is preliminary data.</text>
</comment>
<comment type="similarity">
    <text evidence="1">Belongs to the UPF0250 family.</text>
</comment>
<dbReference type="AlphaFoldDB" id="A0A3D1JGU4"/>
<reference evidence="2 3" key="1">
    <citation type="journal article" date="2018" name="Nat. Biotechnol.">
        <title>A standardized bacterial taxonomy based on genome phylogeny substantially revises the tree of life.</title>
        <authorList>
            <person name="Parks D.H."/>
            <person name="Chuvochina M."/>
            <person name="Waite D.W."/>
            <person name="Rinke C."/>
            <person name="Skarshewski A."/>
            <person name="Chaumeil P.A."/>
            <person name="Hugenholtz P."/>
        </authorList>
    </citation>
    <scope>NUCLEOTIDE SEQUENCE [LARGE SCALE GENOMIC DNA]</scope>
    <source>
        <strain evidence="2">UBA8781</strain>
    </source>
</reference>
<dbReference type="STRING" id="229919.GCA_001050195_03306"/>
<gene>
    <name evidence="2" type="ORF">DEQ80_07780</name>
</gene>
<accession>A0A3D1JGU4</accession>
<evidence type="ECO:0000313" key="3">
    <source>
        <dbReference type="Proteomes" id="UP000264141"/>
    </source>
</evidence>
<evidence type="ECO:0000313" key="2">
    <source>
        <dbReference type="EMBL" id="HCE17742.1"/>
    </source>
</evidence>
<dbReference type="EMBL" id="DPBP01000031">
    <property type="protein sequence ID" value="HCE17742.1"/>
    <property type="molecule type" value="Genomic_DNA"/>
</dbReference>
<protein>
    <submittedName>
        <fullName evidence="2">DUF493 domain-containing protein</fullName>
    </submittedName>
</protein>
<evidence type="ECO:0000256" key="1">
    <source>
        <dbReference type="ARBA" id="ARBA00008460"/>
    </source>
</evidence>
<dbReference type="PANTHER" id="PTHR38036">
    <property type="entry name" value="UPF0250 PROTEIN YBED"/>
    <property type="match status" value="1"/>
</dbReference>
<dbReference type="PANTHER" id="PTHR38036:SF1">
    <property type="entry name" value="UPF0250 PROTEIN YBED"/>
    <property type="match status" value="1"/>
</dbReference>
<dbReference type="Proteomes" id="UP000264141">
    <property type="component" value="Unassembled WGS sequence"/>
</dbReference>
<organism evidence="2 3">
    <name type="scientific">Anaerolinea thermolimosa</name>
    <dbReference type="NCBI Taxonomy" id="229919"/>
    <lineage>
        <taxon>Bacteria</taxon>
        <taxon>Bacillati</taxon>
        <taxon>Chloroflexota</taxon>
        <taxon>Anaerolineae</taxon>
        <taxon>Anaerolineales</taxon>
        <taxon>Anaerolineaceae</taxon>
        <taxon>Anaerolinea</taxon>
    </lineage>
</organism>
<dbReference type="GO" id="GO:0005829">
    <property type="term" value="C:cytosol"/>
    <property type="evidence" value="ECO:0007669"/>
    <property type="project" value="TreeGrafter"/>
</dbReference>
<dbReference type="InterPro" id="IPR007454">
    <property type="entry name" value="UPF0250_YbeD-like"/>
</dbReference>
<proteinExistence type="inferred from homology"/>
<dbReference type="Gene3D" id="3.30.70.260">
    <property type="match status" value="1"/>
</dbReference>
<dbReference type="InterPro" id="IPR027471">
    <property type="entry name" value="YbeD-like_sf"/>
</dbReference>
<dbReference type="SUPFAM" id="SSF117991">
    <property type="entry name" value="YbeD/HP0495-like"/>
    <property type="match status" value="1"/>
</dbReference>
<dbReference type="Pfam" id="PF04359">
    <property type="entry name" value="DUF493"/>
    <property type="match status" value="1"/>
</dbReference>
<name>A0A3D1JGU4_9CHLR</name>